<reference evidence="7" key="1">
    <citation type="submission" date="2022-01" db="EMBL/GenBank/DDBJ databases">
        <title>Novel bile acid biosynthetic pathways are enriched in the microbiome of centenarians.</title>
        <authorList>
            <person name="Sato Y."/>
            <person name="Atarashi K."/>
            <person name="Plichta R.D."/>
            <person name="Arai Y."/>
            <person name="Sasajima S."/>
            <person name="Kearney M.S."/>
            <person name="Suda W."/>
            <person name="Takeshita K."/>
            <person name="Sasaki T."/>
            <person name="Okamoto S."/>
            <person name="Skelly N.A."/>
            <person name="Okamura Y."/>
            <person name="Vlamakis H."/>
            <person name="Li Y."/>
            <person name="Tanoue T."/>
            <person name="Takei H."/>
            <person name="Nittono H."/>
            <person name="Narushima S."/>
            <person name="Irie J."/>
            <person name="Itoh H."/>
            <person name="Moriya K."/>
            <person name="Sugiura Y."/>
            <person name="Suematsu M."/>
            <person name="Moritoki N."/>
            <person name="Shibata S."/>
            <person name="Littman R.D."/>
            <person name="Fischbach A.M."/>
            <person name="Uwamino Y."/>
            <person name="Inoue T."/>
            <person name="Honda A."/>
            <person name="Hattori M."/>
            <person name="Murai T."/>
            <person name="Xavier J.R."/>
            <person name="Hirose N."/>
            <person name="Honda K."/>
        </authorList>
    </citation>
    <scope>NUCLEOTIDE SEQUENCE</scope>
    <source>
        <strain evidence="7">CE91-St3</strain>
    </source>
</reference>
<dbReference type="GO" id="GO:0032259">
    <property type="term" value="P:methylation"/>
    <property type="evidence" value="ECO:0007669"/>
    <property type="project" value="InterPro"/>
</dbReference>
<evidence type="ECO:0000256" key="1">
    <source>
        <dbReference type="ARBA" id="ARBA00006594"/>
    </source>
</evidence>
<dbReference type="GO" id="GO:0005524">
    <property type="term" value="F:ATP binding"/>
    <property type="evidence" value="ECO:0007669"/>
    <property type="project" value="InterPro"/>
</dbReference>
<protein>
    <submittedName>
        <fullName evidence="7">Uncharacterized protein</fullName>
    </submittedName>
</protein>
<proteinExistence type="inferred from homology"/>
<dbReference type="SUPFAM" id="SSF53335">
    <property type="entry name" value="S-adenosyl-L-methionine-dependent methyltransferases"/>
    <property type="match status" value="1"/>
</dbReference>
<dbReference type="InterPro" id="IPR038718">
    <property type="entry name" value="SNF2-like_sf"/>
</dbReference>
<accession>A0AA37NER7</accession>
<feature type="domain" description="Helicase C-terminal" evidence="6">
    <location>
        <begin position="817"/>
        <end position="971"/>
    </location>
</feature>
<dbReference type="RefSeq" id="WP_122339003.1">
    <property type="nucleotide sequence ID" value="NZ_BQNZ01000003.1"/>
</dbReference>
<dbReference type="PROSITE" id="PS51192">
    <property type="entry name" value="HELICASE_ATP_BIND_1"/>
    <property type="match status" value="1"/>
</dbReference>
<dbReference type="CDD" id="cd02440">
    <property type="entry name" value="AdoMet_MTases"/>
    <property type="match status" value="1"/>
</dbReference>
<evidence type="ECO:0000313" key="8">
    <source>
        <dbReference type="Proteomes" id="UP001055114"/>
    </source>
</evidence>
<dbReference type="PANTHER" id="PTHR45766">
    <property type="entry name" value="DNA ANNEALING HELICASE AND ENDONUCLEASE ZRANB3 FAMILY MEMBER"/>
    <property type="match status" value="1"/>
</dbReference>
<dbReference type="Pfam" id="PF02384">
    <property type="entry name" value="N6_Mtase"/>
    <property type="match status" value="1"/>
</dbReference>
<dbReference type="PANTHER" id="PTHR45766:SF6">
    <property type="entry name" value="SWI_SNF-RELATED MATRIX-ASSOCIATED ACTIN-DEPENDENT REGULATOR OF CHROMATIN SUBFAMILY A-LIKE PROTEIN 1"/>
    <property type="match status" value="1"/>
</dbReference>
<feature type="domain" description="Helicase ATP-binding" evidence="5">
    <location>
        <begin position="492"/>
        <end position="654"/>
    </location>
</feature>
<dbReference type="InterPro" id="IPR014001">
    <property type="entry name" value="Helicase_ATP-bd"/>
</dbReference>
<dbReference type="InterPro" id="IPR002052">
    <property type="entry name" value="DNA_methylase_N6_adenine_CS"/>
</dbReference>
<dbReference type="GO" id="GO:0008170">
    <property type="term" value="F:N-methyltransferase activity"/>
    <property type="evidence" value="ECO:0007669"/>
    <property type="project" value="InterPro"/>
</dbReference>
<dbReference type="SMART" id="SM00487">
    <property type="entry name" value="DEXDc"/>
    <property type="match status" value="1"/>
</dbReference>
<dbReference type="GO" id="GO:0031297">
    <property type="term" value="P:replication fork processing"/>
    <property type="evidence" value="ECO:0007669"/>
    <property type="project" value="TreeGrafter"/>
</dbReference>
<dbReference type="Proteomes" id="UP001055114">
    <property type="component" value="Unassembled WGS sequence"/>
</dbReference>
<comment type="caution">
    <text evidence="7">The sequence shown here is derived from an EMBL/GenBank/DDBJ whole genome shotgun (WGS) entry which is preliminary data.</text>
</comment>
<evidence type="ECO:0000256" key="4">
    <source>
        <dbReference type="SAM" id="Coils"/>
    </source>
</evidence>
<evidence type="ECO:0000259" key="6">
    <source>
        <dbReference type="PROSITE" id="PS51194"/>
    </source>
</evidence>
<dbReference type="InterPro" id="IPR000330">
    <property type="entry name" value="SNF2_N"/>
</dbReference>
<dbReference type="Gene3D" id="3.40.50.150">
    <property type="entry name" value="Vaccinia Virus protein VP39"/>
    <property type="match status" value="1"/>
</dbReference>
<dbReference type="InterPro" id="IPR027417">
    <property type="entry name" value="P-loop_NTPase"/>
</dbReference>
<gene>
    <name evidence="7" type="ORF">CE91St3_33400</name>
</gene>
<evidence type="ECO:0000313" key="7">
    <source>
        <dbReference type="EMBL" id="GKH73477.1"/>
    </source>
</evidence>
<name>A0AA37NER7_9BACT</name>
<dbReference type="Pfam" id="PF00271">
    <property type="entry name" value="Helicase_C"/>
    <property type="match status" value="1"/>
</dbReference>
<evidence type="ECO:0000256" key="3">
    <source>
        <dbReference type="ARBA" id="ARBA00022801"/>
    </source>
</evidence>
<dbReference type="AlphaFoldDB" id="A0AA37NER7"/>
<comment type="similarity">
    <text evidence="1">Belongs to the N(4)/N(6)-methyltransferase family.</text>
</comment>
<dbReference type="InterPro" id="IPR001650">
    <property type="entry name" value="Helicase_C-like"/>
</dbReference>
<evidence type="ECO:0000259" key="5">
    <source>
        <dbReference type="PROSITE" id="PS51192"/>
    </source>
</evidence>
<organism evidence="7 8">
    <name type="scientific">Parabacteroides merdae</name>
    <dbReference type="NCBI Taxonomy" id="46503"/>
    <lineage>
        <taxon>Bacteria</taxon>
        <taxon>Pseudomonadati</taxon>
        <taxon>Bacteroidota</taxon>
        <taxon>Bacteroidia</taxon>
        <taxon>Bacteroidales</taxon>
        <taxon>Tannerellaceae</taxon>
        <taxon>Parabacteroides</taxon>
    </lineage>
</organism>
<dbReference type="EMBL" id="BQNZ01000003">
    <property type="protein sequence ID" value="GKH73477.1"/>
    <property type="molecule type" value="Genomic_DNA"/>
</dbReference>
<dbReference type="InterPro" id="IPR029063">
    <property type="entry name" value="SAM-dependent_MTases_sf"/>
</dbReference>
<dbReference type="Gene3D" id="3.40.50.300">
    <property type="entry name" value="P-loop containing nucleotide triphosphate hydrolases"/>
    <property type="match status" value="1"/>
</dbReference>
<sequence length="1006" mass="116196">MYKDLQQIVPTQKRAEINDKILYCIDTHNKAVTSEVVYNCYTGAGGLHNLSFNDFNNFHDYTEAKKEFEMGQFFTPHAVCQLMVEMAAPSQSDRVADFCCGMGNFFNWLPDGTYTYGSELDPKAVKVARFLYPDAHIECRDILYAAPEGKFDFVFGNPPFNLKWQVNNLPVLSQLYYCQKAAEYLNPGGLLLLVVPASFLADGFWNKSMISEINDRFNFIGQCKLESDTFGEYQVTIETKIMAFQRKSDHLENVAYSSAFVSLMDLRTRVAQARETKHELRLKLAREAKENSELPEFEYKLAKYMYEIRIQPSIKDKYGQCLAFVEKFRTQKPPENATEKEYKHWLQHVRISEKQVLNRLRKIVRGQNDIKTDRIALVRQSSGFAIKTYSSRMGKVLKELNVSPKLFLNIHDLLLWGDTVKSYFSPMAQTVIEGVDACEKVLSRKRKEMERQQQAFCDMLPSENMKVYVDKLTFKKADGTQYALTPLQKSDAIKLFSKRYSLVNWQQGCGKTVVSFLYGKMLLDNQKVRNVIVVAPAVATNLTWSEFLTVQGVAFRNINRKDEINTAQPGEFLILSTSMLGKRKRELRQFLRLTARKHCLIFDESDEISNAASKRTRHMLNLFRHLPYKMLCTGTTTRNDISEIYSQLSLLYNNSYNFISMSRYRYEQDEDGDFVPVDNEYLYRPLPVKQGNRIFRSLFSPGKKSVFGIRKNSQDIYNSDDLKKILDYTIITRRFKEVAGDKYEVINDQILPGVGEKAVYDKILNDFYEILPRYFQSTGDSRKDAALRLVRIIELLRRACSTAHLMPGYFGSEFPAKAGKIMGLVRESKGLVAVGCISLESLSFYTDLFKRFIDRPLFVIDGSVPFNRRKKIIAEFQQSGNGVLLSTQQSLSSSVNIPSCNEVIIEALQWNIPRMEQYYMRFIRFDSTDYKHVHFVTYADTIEQNILALVMCKEKLNEFIKSGSIHEDEEIFSEFGISADLFDNLMQKQYDEKGQLYLSWGEQKVV</sequence>
<dbReference type="GO" id="GO:0006281">
    <property type="term" value="P:DNA repair"/>
    <property type="evidence" value="ECO:0007669"/>
    <property type="project" value="TreeGrafter"/>
</dbReference>
<dbReference type="Gene3D" id="3.40.50.10810">
    <property type="entry name" value="Tandem AAA-ATPase domain"/>
    <property type="match status" value="1"/>
</dbReference>
<dbReference type="PROSITE" id="PS51194">
    <property type="entry name" value="HELICASE_CTER"/>
    <property type="match status" value="1"/>
</dbReference>
<dbReference type="Pfam" id="PF00176">
    <property type="entry name" value="SNF2-rel_dom"/>
    <property type="match status" value="1"/>
</dbReference>
<keyword evidence="4" id="KW-0175">Coiled coil</keyword>
<evidence type="ECO:0000256" key="2">
    <source>
        <dbReference type="ARBA" id="ARBA00022747"/>
    </source>
</evidence>
<keyword evidence="2" id="KW-0680">Restriction system</keyword>
<keyword evidence="3" id="KW-0378">Hydrolase</keyword>
<feature type="coiled-coil region" evidence="4">
    <location>
        <begin position="263"/>
        <end position="290"/>
    </location>
</feature>
<dbReference type="InterPro" id="IPR003356">
    <property type="entry name" value="DNA_methylase_A-5"/>
</dbReference>
<dbReference type="PRINTS" id="PR00507">
    <property type="entry name" value="N12N6MTFRASE"/>
</dbReference>
<dbReference type="PROSITE" id="PS00092">
    <property type="entry name" value="N6_MTASE"/>
    <property type="match status" value="1"/>
</dbReference>
<dbReference type="GO" id="GO:0009307">
    <property type="term" value="P:DNA restriction-modification system"/>
    <property type="evidence" value="ECO:0007669"/>
    <property type="project" value="UniProtKB-KW"/>
</dbReference>
<dbReference type="SUPFAM" id="SSF52540">
    <property type="entry name" value="P-loop containing nucleoside triphosphate hydrolases"/>
    <property type="match status" value="2"/>
</dbReference>
<dbReference type="GO" id="GO:0016787">
    <property type="term" value="F:hydrolase activity"/>
    <property type="evidence" value="ECO:0007669"/>
    <property type="project" value="UniProtKB-KW"/>
</dbReference>
<dbReference type="GO" id="GO:0003677">
    <property type="term" value="F:DNA binding"/>
    <property type="evidence" value="ECO:0007669"/>
    <property type="project" value="InterPro"/>
</dbReference>